<evidence type="ECO:0000256" key="2">
    <source>
        <dbReference type="SAM" id="SignalP"/>
    </source>
</evidence>
<comment type="caution">
    <text evidence="3">The sequence shown here is derived from an EMBL/GenBank/DDBJ whole genome shotgun (WGS) entry which is preliminary data.</text>
</comment>
<evidence type="ECO:0000256" key="1">
    <source>
        <dbReference type="SAM" id="MobiDB-lite"/>
    </source>
</evidence>
<reference evidence="3 4" key="1">
    <citation type="submission" date="2019-03" db="EMBL/GenBank/DDBJ databases">
        <title>Genomics of glacier-inhabiting Cryobacterium strains.</title>
        <authorList>
            <person name="Liu Q."/>
            <person name="Xin Y.-H."/>
        </authorList>
    </citation>
    <scope>NUCLEOTIDE SEQUENCE [LARGE SCALE GENOMIC DNA]</scope>
    <source>
        <strain evidence="3 4">TMT2-16</strain>
    </source>
</reference>
<name>A0ABY2JH75_9MICO</name>
<evidence type="ECO:0008006" key="5">
    <source>
        <dbReference type="Google" id="ProtNLM"/>
    </source>
</evidence>
<keyword evidence="4" id="KW-1185">Reference proteome</keyword>
<dbReference type="Proteomes" id="UP000297851">
    <property type="component" value="Unassembled WGS sequence"/>
</dbReference>
<accession>A0ABY2JH75</accession>
<dbReference type="RefSeq" id="WP_104099185.1">
    <property type="nucleotide sequence ID" value="NZ_SOGO01000011.1"/>
</dbReference>
<feature type="region of interest" description="Disordered" evidence="1">
    <location>
        <begin position="31"/>
        <end position="50"/>
    </location>
</feature>
<dbReference type="EMBL" id="SOGO01000011">
    <property type="protein sequence ID" value="TFD05717.1"/>
    <property type="molecule type" value="Genomic_DNA"/>
</dbReference>
<proteinExistence type="predicted"/>
<feature type="chain" id="PRO_5047153727" description="Secreted protein" evidence="2">
    <location>
        <begin position="31"/>
        <end position="229"/>
    </location>
</feature>
<evidence type="ECO:0000313" key="3">
    <source>
        <dbReference type="EMBL" id="TFD05717.1"/>
    </source>
</evidence>
<dbReference type="PROSITE" id="PS51257">
    <property type="entry name" value="PROKAR_LIPOPROTEIN"/>
    <property type="match status" value="1"/>
</dbReference>
<keyword evidence="2" id="KW-0732">Signal</keyword>
<feature type="signal peptide" evidence="2">
    <location>
        <begin position="1"/>
        <end position="30"/>
    </location>
</feature>
<protein>
    <recommendedName>
        <fullName evidence="5">Secreted protein</fullName>
    </recommendedName>
</protein>
<evidence type="ECO:0000313" key="4">
    <source>
        <dbReference type="Proteomes" id="UP000297851"/>
    </source>
</evidence>
<sequence>MRSFTKTTLSLATAGLLIAGLSACSTTADATAPAENSSSSSSPSSEGATPKALASIPALSGVDTSVLLDADFAAALTSLGLTPGTVGTATLTDGSLHFPITGGNVDYYDPEEDYRPFVQGSIEHEGSGFSLTAGETTVELTNFTIDPGTSKLFGDVSVNGESAATQVLLFNLYGGTLKPLQMDGDNAILEGTTVHISAEAAGLLNDTFMTDAVADQLLVGIAKITVATK</sequence>
<organism evidence="3 4">
    <name type="scientific">Cryobacterium sandaracinum</name>
    <dbReference type="NCBI Taxonomy" id="1259247"/>
    <lineage>
        <taxon>Bacteria</taxon>
        <taxon>Bacillati</taxon>
        <taxon>Actinomycetota</taxon>
        <taxon>Actinomycetes</taxon>
        <taxon>Micrococcales</taxon>
        <taxon>Microbacteriaceae</taxon>
        <taxon>Cryobacterium</taxon>
    </lineage>
</organism>
<gene>
    <name evidence="3" type="ORF">E3T25_03440</name>
</gene>